<accession>A0AAE0H951</accession>
<feature type="region of interest" description="Disordered" evidence="7">
    <location>
        <begin position="487"/>
        <end position="525"/>
    </location>
</feature>
<evidence type="ECO:0000256" key="2">
    <source>
        <dbReference type="ARBA" id="ARBA00022448"/>
    </source>
</evidence>
<gene>
    <name evidence="11" type="ORF">B0H64DRAFT_419575</name>
</gene>
<evidence type="ECO:0000256" key="9">
    <source>
        <dbReference type="SAM" id="SignalP"/>
    </source>
</evidence>
<evidence type="ECO:0000259" key="10">
    <source>
        <dbReference type="Pfam" id="PF01794"/>
    </source>
</evidence>
<comment type="subcellular location">
    <subcellularLocation>
        <location evidence="1">Membrane</location>
        <topology evidence="1">Multi-pass membrane protein</topology>
    </subcellularLocation>
</comment>
<organism evidence="11 12">
    <name type="scientific">Chaetomium fimeti</name>
    <dbReference type="NCBI Taxonomy" id="1854472"/>
    <lineage>
        <taxon>Eukaryota</taxon>
        <taxon>Fungi</taxon>
        <taxon>Dikarya</taxon>
        <taxon>Ascomycota</taxon>
        <taxon>Pezizomycotina</taxon>
        <taxon>Sordariomycetes</taxon>
        <taxon>Sordariomycetidae</taxon>
        <taxon>Sordariales</taxon>
        <taxon>Chaetomiaceae</taxon>
        <taxon>Chaetomium</taxon>
    </lineage>
</organism>
<dbReference type="GO" id="GO:0006879">
    <property type="term" value="P:intracellular iron ion homeostasis"/>
    <property type="evidence" value="ECO:0007669"/>
    <property type="project" value="TreeGrafter"/>
</dbReference>
<feature type="chain" id="PRO_5041944558" description="Ferric oxidoreductase domain-containing protein" evidence="9">
    <location>
        <begin position="21"/>
        <end position="579"/>
    </location>
</feature>
<dbReference type="GeneID" id="87842340"/>
<evidence type="ECO:0000256" key="6">
    <source>
        <dbReference type="ARBA" id="ARBA00023136"/>
    </source>
</evidence>
<keyword evidence="5" id="KW-0406">Ion transport</keyword>
<keyword evidence="9" id="KW-0732">Signal</keyword>
<keyword evidence="12" id="KW-1185">Reference proteome</keyword>
<reference evidence="11" key="2">
    <citation type="submission" date="2023-06" db="EMBL/GenBank/DDBJ databases">
        <authorList>
            <consortium name="Lawrence Berkeley National Laboratory"/>
            <person name="Haridas S."/>
            <person name="Hensen N."/>
            <person name="Bonometti L."/>
            <person name="Westerberg I."/>
            <person name="Brannstrom I.O."/>
            <person name="Guillou S."/>
            <person name="Cros-Aarteil S."/>
            <person name="Calhoun S."/>
            <person name="Kuo A."/>
            <person name="Mondo S."/>
            <person name="Pangilinan J."/>
            <person name="Riley R."/>
            <person name="Labutti K."/>
            <person name="Andreopoulos B."/>
            <person name="Lipzen A."/>
            <person name="Chen C."/>
            <person name="Yanf M."/>
            <person name="Daum C."/>
            <person name="Ng V."/>
            <person name="Clum A."/>
            <person name="Steindorff A."/>
            <person name="Ohm R."/>
            <person name="Martin F."/>
            <person name="Silar P."/>
            <person name="Natvig D."/>
            <person name="Lalanne C."/>
            <person name="Gautier V."/>
            <person name="Ament-Velasquez S.L."/>
            <person name="Kruys A."/>
            <person name="Hutchinson M.I."/>
            <person name="Powell A.J."/>
            <person name="Barry K."/>
            <person name="Miller A.N."/>
            <person name="Grigoriev I.V."/>
            <person name="Debuchy R."/>
            <person name="Gladieux P."/>
            <person name="Thoren M.H."/>
            <person name="Johannesson H."/>
        </authorList>
    </citation>
    <scope>NUCLEOTIDE SEQUENCE</scope>
    <source>
        <strain evidence="11">CBS 168.71</strain>
    </source>
</reference>
<feature type="transmembrane region" description="Helical" evidence="8">
    <location>
        <begin position="182"/>
        <end position="203"/>
    </location>
</feature>
<dbReference type="GO" id="GO:0006826">
    <property type="term" value="P:iron ion transport"/>
    <property type="evidence" value="ECO:0007669"/>
    <property type="project" value="TreeGrafter"/>
</dbReference>
<evidence type="ECO:0000313" key="11">
    <source>
        <dbReference type="EMBL" id="KAK3292243.1"/>
    </source>
</evidence>
<feature type="transmembrane region" description="Helical" evidence="8">
    <location>
        <begin position="280"/>
        <end position="301"/>
    </location>
</feature>
<feature type="transmembrane region" description="Helical" evidence="8">
    <location>
        <begin position="349"/>
        <end position="372"/>
    </location>
</feature>
<dbReference type="GO" id="GO:0000293">
    <property type="term" value="F:ferric-chelate reductase activity"/>
    <property type="evidence" value="ECO:0007669"/>
    <property type="project" value="TreeGrafter"/>
</dbReference>
<name>A0AAE0H951_9PEZI</name>
<dbReference type="RefSeq" id="XP_062655757.1">
    <property type="nucleotide sequence ID" value="XM_062805392.1"/>
</dbReference>
<evidence type="ECO:0000256" key="8">
    <source>
        <dbReference type="SAM" id="Phobius"/>
    </source>
</evidence>
<feature type="transmembrane region" description="Helical" evidence="8">
    <location>
        <begin position="420"/>
        <end position="438"/>
    </location>
</feature>
<keyword evidence="2" id="KW-0813">Transport</keyword>
<feature type="signal peptide" evidence="9">
    <location>
        <begin position="1"/>
        <end position="20"/>
    </location>
</feature>
<keyword evidence="3 8" id="KW-0812">Transmembrane</keyword>
<dbReference type="GO" id="GO:0015677">
    <property type="term" value="P:copper ion import"/>
    <property type="evidence" value="ECO:0007669"/>
    <property type="project" value="TreeGrafter"/>
</dbReference>
<dbReference type="Proteomes" id="UP001278766">
    <property type="component" value="Unassembled WGS sequence"/>
</dbReference>
<dbReference type="PANTHER" id="PTHR32361">
    <property type="entry name" value="FERRIC/CUPRIC REDUCTASE TRANSMEMBRANE COMPONENT"/>
    <property type="match status" value="1"/>
</dbReference>
<evidence type="ECO:0000256" key="1">
    <source>
        <dbReference type="ARBA" id="ARBA00004141"/>
    </source>
</evidence>
<evidence type="ECO:0000256" key="3">
    <source>
        <dbReference type="ARBA" id="ARBA00022692"/>
    </source>
</evidence>
<evidence type="ECO:0000313" key="12">
    <source>
        <dbReference type="Proteomes" id="UP001278766"/>
    </source>
</evidence>
<keyword evidence="4 8" id="KW-1133">Transmembrane helix</keyword>
<dbReference type="InterPro" id="IPR051410">
    <property type="entry name" value="Ferric/Cupric_Reductase"/>
</dbReference>
<evidence type="ECO:0000256" key="4">
    <source>
        <dbReference type="ARBA" id="ARBA00022989"/>
    </source>
</evidence>
<sequence>MGVVSLVIFWVSTLVPFVHGSYVQTQALTGYGYYPYDPLCAAACLRSLQGYMLGCTDMSGGGDGMMMGMISTPPECYGEDTPYLTSVAYCMSTKCQRDIKFSQLQLFWEEQITGHLDIPPKWTYEQALAHADPLPPLYQLTSNDTSLNTTSIVNPVIYLAQRNALSAVYRESALESTYRNSIALVVFAVGLPIVLTCLSYFPFVPTILDRLRPYLIWPSTVGNYHVQPLPYLLGNAPTVGQGIYIGLFIVVNVIFSAIEYESRRPNAWFETQWREVMAYILYRFGAFAFALLPVVILFSSRNNVLLWLTDWSHSTYLLLHRWVGRLFTLYAVLHSILGLMVYADYQNTVWWIWGAVATITSVLLAVGSGLYVRKAHYELFLISHVLLTVFTIAGCWYHLIGWYNSMGMNWPEHHAGGFEVWLYFTCALWFFDRLARVFRILRLGIRHARVTDLCDGIVRVDIPGVHIDAQPGTHVYVYFPTPHSLQTTPSTDNDNNDTPDLEAQKPTITTTPSKPTTPLKPTPTPKTTLTLLILKSTGLTAHLHPHPSLPTLLDGPYHSSTPPLHPNHHHHPPLGWWMR</sequence>
<protein>
    <recommendedName>
        <fullName evidence="10">Ferric oxidoreductase domain-containing protein</fullName>
    </recommendedName>
</protein>
<dbReference type="GO" id="GO:0005886">
    <property type="term" value="C:plasma membrane"/>
    <property type="evidence" value="ECO:0007669"/>
    <property type="project" value="TreeGrafter"/>
</dbReference>
<evidence type="ECO:0000256" key="7">
    <source>
        <dbReference type="SAM" id="MobiDB-lite"/>
    </source>
</evidence>
<dbReference type="Pfam" id="PF01794">
    <property type="entry name" value="Ferric_reduct"/>
    <property type="match status" value="1"/>
</dbReference>
<dbReference type="InterPro" id="IPR013130">
    <property type="entry name" value="Fe3_Rdtase_TM_dom"/>
</dbReference>
<evidence type="ECO:0000256" key="5">
    <source>
        <dbReference type="ARBA" id="ARBA00023065"/>
    </source>
</evidence>
<dbReference type="AlphaFoldDB" id="A0AAE0H951"/>
<feature type="compositionally biased region" description="Low complexity" evidence="7">
    <location>
        <begin position="505"/>
        <end position="517"/>
    </location>
</feature>
<dbReference type="PANTHER" id="PTHR32361:SF9">
    <property type="entry name" value="FERRIC REDUCTASE TRANSMEMBRANE COMPONENT 3-RELATED"/>
    <property type="match status" value="1"/>
</dbReference>
<proteinExistence type="predicted"/>
<feature type="transmembrane region" description="Helical" evidence="8">
    <location>
        <begin position="379"/>
        <end position="400"/>
    </location>
</feature>
<feature type="domain" description="Ferric oxidoreductase" evidence="10">
    <location>
        <begin position="285"/>
        <end position="395"/>
    </location>
</feature>
<dbReference type="EMBL" id="JAUEPN010000007">
    <property type="protein sequence ID" value="KAK3292243.1"/>
    <property type="molecule type" value="Genomic_DNA"/>
</dbReference>
<reference evidence="11" key="1">
    <citation type="journal article" date="2023" name="Mol. Phylogenet. Evol.">
        <title>Genome-scale phylogeny and comparative genomics of the fungal order Sordariales.</title>
        <authorList>
            <person name="Hensen N."/>
            <person name="Bonometti L."/>
            <person name="Westerberg I."/>
            <person name="Brannstrom I.O."/>
            <person name="Guillou S."/>
            <person name="Cros-Aarteil S."/>
            <person name="Calhoun S."/>
            <person name="Haridas S."/>
            <person name="Kuo A."/>
            <person name="Mondo S."/>
            <person name="Pangilinan J."/>
            <person name="Riley R."/>
            <person name="LaButti K."/>
            <person name="Andreopoulos B."/>
            <person name="Lipzen A."/>
            <person name="Chen C."/>
            <person name="Yan M."/>
            <person name="Daum C."/>
            <person name="Ng V."/>
            <person name="Clum A."/>
            <person name="Steindorff A."/>
            <person name="Ohm R.A."/>
            <person name="Martin F."/>
            <person name="Silar P."/>
            <person name="Natvig D.O."/>
            <person name="Lalanne C."/>
            <person name="Gautier V."/>
            <person name="Ament-Velasquez S.L."/>
            <person name="Kruys A."/>
            <person name="Hutchinson M.I."/>
            <person name="Powell A.J."/>
            <person name="Barry K."/>
            <person name="Miller A.N."/>
            <person name="Grigoriev I.V."/>
            <person name="Debuchy R."/>
            <person name="Gladieux P."/>
            <person name="Hiltunen Thoren M."/>
            <person name="Johannesson H."/>
        </authorList>
    </citation>
    <scope>NUCLEOTIDE SEQUENCE</scope>
    <source>
        <strain evidence="11">CBS 168.71</strain>
    </source>
</reference>
<keyword evidence="6 8" id="KW-0472">Membrane</keyword>
<comment type="caution">
    <text evidence="11">The sequence shown here is derived from an EMBL/GenBank/DDBJ whole genome shotgun (WGS) entry which is preliminary data.</text>
</comment>
<feature type="transmembrane region" description="Helical" evidence="8">
    <location>
        <begin position="242"/>
        <end position="260"/>
    </location>
</feature>